<dbReference type="InterPro" id="IPR043429">
    <property type="entry name" value="ArtM/GltK/GlnP/TcyL/YhdX-like"/>
</dbReference>
<feature type="transmembrane region" description="Helical" evidence="8">
    <location>
        <begin position="206"/>
        <end position="224"/>
    </location>
</feature>
<dbReference type="EMBL" id="JADFUA010000011">
    <property type="protein sequence ID" value="MBE9610567.1"/>
    <property type="molecule type" value="Genomic_DNA"/>
</dbReference>
<evidence type="ECO:0000256" key="7">
    <source>
        <dbReference type="ARBA" id="ARBA00023136"/>
    </source>
</evidence>
<dbReference type="SUPFAM" id="SSF161098">
    <property type="entry name" value="MetI-like"/>
    <property type="match status" value="1"/>
</dbReference>
<dbReference type="Gene3D" id="1.10.3720.10">
    <property type="entry name" value="MetI-like"/>
    <property type="match status" value="1"/>
</dbReference>
<evidence type="ECO:0000256" key="6">
    <source>
        <dbReference type="ARBA" id="ARBA00022989"/>
    </source>
</evidence>
<name>A0A8J7K2W4_9NEIS</name>
<dbReference type="PROSITE" id="PS50928">
    <property type="entry name" value="ABC_TM1"/>
    <property type="match status" value="1"/>
</dbReference>
<keyword evidence="3 8" id="KW-0813">Transport</keyword>
<keyword evidence="7 8" id="KW-0472">Membrane</keyword>
<sequence>MTLNLNWGILLEESATGDGPYWTLLATGLQWTLATALTGWVIALLVGSIVGVLRTLPYRPLALLGDIYVEVFRNIPLLVQLFFWFFVWPEVVPQEIGRWMKQDMPYPEFITAALGLGWFTAARVAEQVKSGILSLPRGQKNAALALGFSLPQTYRLVILPQAFRVVIPPLTSEFMNIFKNSAAALAIGLTELTFQMKQMVEYSNEVIVSIAAVTTIYMTLAFAVNRGMAWLEKKARVPGMIGGGR</sequence>
<dbReference type="PANTHER" id="PTHR30614">
    <property type="entry name" value="MEMBRANE COMPONENT OF AMINO ACID ABC TRANSPORTER"/>
    <property type="match status" value="1"/>
</dbReference>
<evidence type="ECO:0000256" key="2">
    <source>
        <dbReference type="ARBA" id="ARBA00010072"/>
    </source>
</evidence>
<dbReference type="GO" id="GO:0022857">
    <property type="term" value="F:transmembrane transporter activity"/>
    <property type="evidence" value="ECO:0007669"/>
    <property type="project" value="InterPro"/>
</dbReference>
<dbReference type="RefSeq" id="WP_194117118.1">
    <property type="nucleotide sequence ID" value="NZ_JADFUA010000011.1"/>
</dbReference>
<dbReference type="Pfam" id="PF00528">
    <property type="entry name" value="BPD_transp_1"/>
    <property type="match status" value="1"/>
</dbReference>
<dbReference type="InterPro" id="IPR010065">
    <property type="entry name" value="AA_ABC_transptr_permease_3TM"/>
</dbReference>
<dbReference type="InterPro" id="IPR035906">
    <property type="entry name" value="MetI-like_sf"/>
</dbReference>
<dbReference type="CDD" id="cd06261">
    <property type="entry name" value="TM_PBP2"/>
    <property type="match status" value="1"/>
</dbReference>
<protein>
    <submittedName>
        <fullName evidence="10">Amino acid ABC transporter permease</fullName>
    </submittedName>
</protein>
<organism evidence="10 11">
    <name type="scientific">Chitinilyticum piscinae</name>
    <dbReference type="NCBI Taxonomy" id="2866724"/>
    <lineage>
        <taxon>Bacteria</taxon>
        <taxon>Pseudomonadati</taxon>
        <taxon>Pseudomonadota</taxon>
        <taxon>Betaproteobacteria</taxon>
        <taxon>Neisseriales</taxon>
        <taxon>Chitinibacteraceae</taxon>
        <taxon>Chitinilyticum</taxon>
    </lineage>
</organism>
<dbReference type="GO" id="GO:0006865">
    <property type="term" value="P:amino acid transport"/>
    <property type="evidence" value="ECO:0007669"/>
    <property type="project" value="TreeGrafter"/>
</dbReference>
<dbReference type="AlphaFoldDB" id="A0A8J7K2W4"/>
<gene>
    <name evidence="10" type="ORF">INR99_14600</name>
</gene>
<keyword evidence="5 8" id="KW-0812">Transmembrane</keyword>
<dbReference type="InterPro" id="IPR000515">
    <property type="entry name" value="MetI-like"/>
</dbReference>
<comment type="subcellular location">
    <subcellularLocation>
        <location evidence="1">Cell inner membrane</location>
        <topology evidence="1">Multi-pass membrane protein</topology>
    </subcellularLocation>
    <subcellularLocation>
        <location evidence="8">Cell membrane</location>
        <topology evidence="8">Multi-pass membrane protein</topology>
    </subcellularLocation>
</comment>
<feature type="domain" description="ABC transmembrane type-1" evidence="9">
    <location>
        <begin position="29"/>
        <end position="225"/>
    </location>
</feature>
<reference evidence="10 11" key="1">
    <citation type="submission" date="2020-10" db="EMBL/GenBank/DDBJ databases">
        <title>The genome sequence of Chitinilyticum litopenaei 4Y14.</title>
        <authorList>
            <person name="Liu Y."/>
        </authorList>
    </citation>
    <scope>NUCLEOTIDE SEQUENCE [LARGE SCALE GENOMIC DNA]</scope>
    <source>
        <strain evidence="10 11">4Y14</strain>
    </source>
</reference>
<accession>A0A8J7K2W4</accession>
<evidence type="ECO:0000313" key="11">
    <source>
        <dbReference type="Proteomes" id="UP000604481"/>
    </source>
</evidence>
<dbReference type="Proteomes" id="UP000604481">
    <property type="component" value="Unassembled WGS sequence"/>
</dbReference>
<keyword evidence="11" id="KW-1185">Reference proteome</keyword>
<evidence type="ECO:0000259" key="9">
    <source>
        <dbReference type="PROSITE" id="PS50928"/>
    </source>
</evidence>
<evidence type="ECO:0000256" key="5">
    <source>
        <dbReference type="ARBA" id="ARBA00022692"/>
    </source>
</evidence>
<comment type="similarity">
    <text evidence="2">Belongs to the binding-protein-dependent transport system permease family. HisMQ subfamily.</text>
</comment>
<dbReference type="GO" id="GO:0043190">
    <property type="term" value="C:ATP-binding cassette (ABC) transporter complex"/>
    <property type="evidence" value="ECO:0007669"/>
    <property type="project" value="InterPro"/>
</dbReference>
<comment type="caution">
    <text evidence="10">The sequence shown here is derived from an EMBL/GenBank/DDBJ whole genome shotgun (WGS) entry which is preliminary data.</text>
</comment>
<proteinExistence type="inferred from homology"/>
<dbReference type="PANTHER" id="PTHR30614:SF42">
    <property type="entry name" value="GLUTAMATE_ASPARTATE IMPORT PERMEASE PROTEIN GLTJ"/>
    <property type="match status" value="1"/>
</dbReference>
<dbReference type="NCBIfam" id="TIGR01726">
    <property type="entry name" value="HEQRo_perm_3TM"/>
    <property type="match status" value="1"/>
</dbReference>
<keyword evidence="6 8" id="KW-1133">Transmembrane helix</keyword>
<evidence type="ECO:0000256" key="1">
    <source>
        <dbReference type="ARBA" id="ARBA00004429"/>
    </source>
</evidence>
<feature type="transmembrane region" description="Helical" evidence="8">
    <location>
        <begin position="31"/>
        <end position="55"/>
    </location>
</feature>
<evidence type="ECO:0000256" key="4">
    <source>
        <dbReference type="ARBA" id="ARBA00022475"/>
    </source>
</evidence>
<evidence type="ECO:0000256" key="3">
    <source>
        <dbReference type="ARBA" id="ARBA00022448"/>
    </source>
</evidence>
<keyword evidence="4" id="KW-1003">Cell membrane</keyword>
<evidence type="ECO:0000256" key="8">
    <source>
        <dbReference type="RuleBase" id="RU363032"/>
    </source>
</evidence>
<evidence type="ECO:0000313" key="10">
    <source>
        <dbReference type="EMBL" id="MBE9610567.1"/>
    </source>
</evidence>